<feature type="domain" description="Ribbon-helix-helix" evidence="1">
    <location>
        <begin position="5"/>
        <end position="67"/>
    </location>
</feature>
<sequence length="74" mass="8197">MSRERKHSLSIAGHRTSVSLEDPFWTALKEIAAAEGRTMAALIVEIDSRREGNNLSSALRLHVLAHYRRLAAGT</sequence>
<organism evidence="2 3">
    <name type="scientific">Bosea vaviloviae</name>
    <dbReference type="NCBI Taxonomy" id="1526658"/>
    <lineage>
        <taxon>Bacteria</taxon>
        <taxon>Pseudomonadati</taxon>
        <taxon>Pseudomonadota</taxon>
        <taxon>Alphaproteobacteria</taxon>
        <taxon>Hyphomicrobiales</taxon>
        <taxon>Boseaceae</taxon>
        <taxon>Bosea</taxon>
    </lineage>
</organism>
<evidence type="ECO:0000313" key="3">
    <source>
        <dbReference type="Proteomes" id="UP000094969"/>
    </source>
</evidence>
<dbReference type="AlphaFoldDB" id="A0A1D7U7B3"/>
<dbReference type="KEGG" id="bvv:BHK69_24965"/>
<dbReference type="Proteomes" id="UP000094969">
    <property type="component" value="Chromosome"/>
</dbReference>
<dbReference type="InterPro" id="IPR027373">
    <property type="entry name" value="RHH_dom"/>
</dbReference>
<dbReference type="Gene3D" id="1.10.3990.20">
    <property type="entry name" value="protein bp1543"/>
    <property type="match status" value="1"/>
</dbReference>
<dbReference type="STRING" id="1526658.BHK69_24965"/>
<reference evidence="2 3" key="1">
    <citation type="journal article" date="2015" name="Antonie Van Leeuwenhoek">
        <title>Bosea vaviloviae sp. nov., a new species of slow-growing rhizobia isolated from nodules of the relict species Vavilovia formosa (Stev.) Fed.</title>
        <authorList>
            <person name="Safronova V.I."/>
            <person name="Kuznetsova I.G."/>
            <person name="Sazanova A.L."/>
            <person name="Kimeklis A.K."/>
            <person name="Belimov A.A."/>
            <person name="Andronov E.E."/>
            <person name="Pinaev A.G."/>
            <person name="Chizhevskaya E.P."/>
            <person name="Pukhaev A.R."/>
            <person name="Popov K.P."/>
            <person name="Willems A."/>
            <person name="Tikhonovich I.A."/>
        </authorList>
    </citation>
    <scope>NUCLEOTIDE SEQUENCE [LARGE SCALE GENOMIC DNA]</scope>
    <source>
        <strain evidence="2 3">Vaf18</strain>
    </source>
</reference>
<name>A0A1D7U7B3_9HYPH</name>
<dbReference type="InterPro" id="IPR038268">
    <property type="entry name" value="RHH_sf"/>
</dbReference>
<keyword evidence="2" id="KW-0808">Transferase</keyword>
<evidence type="ECO:0000313" key="2">
    <source>
        <dbReference type="EMBL" id="AOO83266.1"/>
    </source>
</evidence>
<proteinExistence type="predicted"/>
<dbReference type="RefSeq" id="WP_069692466.1">
    <property type="nucleotide sequence ID" value="NZ_CP017147.1"/>
</dbReference>
<gene>
    <name evidence="2" type="ORF">BHK69_24965</name>
</gene>
<accession>A0A1D7U7B3</accession>
<dbReference type="OrthoDB" id="7477016at2"/>
<dbReference type="Pfam" id="PF13467">
    <property type="entry name" value="RHH_4"/>
    <property type="match status" value="1"/>
</dbReference>
<dbReference type="GO" id="GO:0016740">
    <property type="term" value="F:transferase activity"/>
    <property type="evidence" value="ECO:0007669"/>
    <property type="project" value="UniProtKB-KW"/>
</dbReference>
<dbReference type="EMBL" id="CP017147">
    <property type="protein sequence ID" value="AOO83266.1"/>
    <property type="molecule type" value="Genomic_DNA"/>
</dbReference>
<evidence type="ECO:0000259" key="1">
    <source>
        <dbReference type="Pfam" id="PF13467"/>
    </source>
</evidence>
<keyword evidence="3" id="KW-1185">Reference proteome</keyword>
<protein>
    <submittedName>
        <fullName evidence="2">Aryl-sulfate sulfotransferase</fullName>
    </submittedName>
</protein>